<dbReference type="AlphaFoldDB" id="A0A2P8D4B2"/>
<dbReference type="RefSeq" id="WP_106523312.1">
    <property type="nucleotide sequence ID" value="NZ_PYGD01000004.1"/>
</dbReference>
<protein>
    <submittedName>
        <fullName evidence="1">Bacteriocin resistance YdeI/OmpD-like protein</fullName>
    </submittedName>
</protein>
<proteinExistence type="predicted"/>
<dbReference type="Pfam" id="PF08922">
    <property type="entry name" value="DUF1905"/>
    <property type="match status" value="1"/>
</dbReference>
<dbReference type="Pfam" id="PF13376">
    <property type="entry name" value="OmdA"/>
    <property type="match status" value="1"/>
</dbReference>
<dbReference type="SUPFAM" id="SSF141694">
    <property type="entry name" value="AF2212/PG0164-like"/>
    <property type="match status" value="1"/>
</dbReference>
<dbReference type="OrthoDB" id="680797at2"/>
<reference evidence="1 2" key="1">
    <citation type="submission" date="2018-03" db="EMBL/GenBank/DDBJ databases">
        <title>Genomic Encyclopedia of Type Strains, Phase III (KMG-III): the genomes of soil and plant-associated and newly described type strains.</title>
        <authorList>
            <person name="Whitman W."/>
        </authorList>
    </citation>
    <scope>NUCLEOTIDE SEQUENCE [LARGE SCALE GENOMIC DNA]</scope>
    <source>
        <strain evidence="1 2">CGMCC 1.12700</strain>
    </source>
</reference>
<gene>
    <name evidence="1" type="ORF">B0I18_104152</name>
</gene>
<dbReference type="Proteomes" id="UP000240572">
    <property type="component" value="Unassembled WGS sequence"/>
</dbReference>
<comment type="caution">
    <text evidence="1">The sequence shown here is derived from an EMBL/GenBank/DDBJ whole genome shotgun (WGS) entry which is preliminary data.</text>
</comment>
<evidence type="ECO:0000313" key="1">
    <source>
        <dbReference type="EMBL" id="PSK92055.1"/>
    </source>
</evidence>
<evidence type="ECO:0000313" key="2">
    <source>
        <dbReference type="Proteomes" id="UP000240572"/>
    </source>
</evidence>
<dbReference type="InterPro" id="IPR037079">
    <property type="entry name" value="AF2212/PG0164-like_sf"/>
</dbReference>
<keyword evidence="2" id="KW-1185">Reference proteome</keyword>
<dbReference type="EMBL" id="PYGD01000004">
    <property type="protein sequence ID" value="PSK92055.1"/>
    <property type="molecule type" value="Genomic_DNA"/>
</dbReference>
<organism evidence="1 2">
    <name type="scientific">Taibaiella chishuiensis</name>
    <dbReference type="NCBI Taxonomy" id="1434707"/>
    <lineage>
        <taxon>Bacteria</taxon>
        <taxon>Pseudomonadati</taxon>
        <taxon>Bacteroidota</taxon>
        <taxon>Chitinophagia</taxon>
        <taxon>Chitinophagales</taxon>
        <taxon>Chitinophagaceae</taxon>
        <taxon>Taibaiella</taxon>
    </lineage>
</organism>
<dbReference type="InterPro" id="IPR015018">
    <property type="entry name" value="DUF1905"/>
</dbReference>
<dbReference type="Gene3D" id="2.40.30.100">
    <property type="entry name" value="AF2212/PG0164-like"/>
    <property type="match status" value="1"/>
</dbReference>
<sequence length="170" mass="19028">MTTFTATIHQFDEQGDKTGWTYIIVPADIAQELYPGNRKTFRVKGKLDQFAIRSIAVQPMGDGSFLMALNAGMRKGIGKRKGASLKVALQQDDSPQEIVPELLECLEDEPGALAYFQSLAPSHQRYFSKWVESAKTEPTRAKRLAICVSALSRKMEYGPMIREQQAKKES</sequence>
<name>A0A2P8D4B2_9BACT</name>
<accession>A0A2P8D4B2</accession>